<dbReference type="AlphaFoldDB" id="A0AAV4X4V7"/>
<comment type="caution">
    <text evidence="2">The sequence shown here is derived from an EMBL/GenBank/DDBJ whole genome shotgun (WGS) entry which is preliminary data.</text>
</comment>
<sequence length="216" mass="25200">MSTNQTTTAKATERHRATERRTQESSEHRDERLRLQRERSRAAREQHVARYRAQDQERQQTSRALTRTSFFRLAFEYSPDINYSAHSKIAIGPMDQICRYCQALKFRYEPPGMCCSLGKVVLLPLLSPPEPLQSLLAGRFFRFPTAYVIADPINCTVADETYGQMLETLSLMKCSKDSVRTRHFLCTMEHDQIFLIPYRTFYGCITVMLLRTRDRS</sequence>
<reference evidence="2 3" key="1">
    <citation type="submission" date="2021-06" db="EMBL/GenBank/DDBJ databases">
        <title>Caerostris darwini draft genome.</title>
        <authorList>
            <person name="Kono N."/>
            <person name="Arakawa K."/>
        </authorList>
    </citation>
    <scope>NUCLEOTIDE SEQUENCE [LARGE SCALE GENOMIC DNA]</scope>
</reference>
<evidence type="ECO:0000313" key="3">
    <source>
        <dbReference type="Proteomes" id="UP001054837"/>
    </source>
</evidence>
<evidence type="ECO:0000256" key="1">
    <source>
        <dbReference type="SAM" id="MobiDB-lite"/>
    </source>
</evidence>
<dbReference type="EMBL" id="BPLQ01015663">
    <property type="protein sequence ID" value="GIY89574.1"/>
    <property type="molecule type" value="Genomic_DNA"/>
</dbReference>
<accession>A0AAV4X4V7</accession>
<evidence type="ECO:0000313" key="2">
    <source>
        <dbReference type="EMBL" id="GIY89574.1"/>
    </source>
</evidence>
<feature type="region of interest" description="Disordered" evidence="1">
    <location>
        <begin position="1"/>
        <end position="61"/>
    </location>
</feature>
<dbReference type="Proteomes" id="UP001054837">
    <property type="component" value="Unassembled WGS sequence"/>
</dbReference>
<proteinExistence type="predicted"/>
<organism evidence="2 3">
    <name type="scientific">Caerostris darwini</name>
    <dbReference type="NCBI Taxonomy" id="1538125"/>
    <lineage>
        <taxon>Eukaryota</taxon>
        <taxon>Metazoa</taxon>
        <taxon>Ecdysozoa</taxon>
        <taxon>Arthropoda</taxon>
        <taxon>Chelicerata</taxon>
        <taxon>Arachnida</taxon>
        <taxon>Araneae</taxon>
        <taxon>Araneomorphae</taxon>
        <taxon>Entelegynae</taxon>
        <taxon>Araneoidea</taxon>
        <taxon>Araneidae</taxon>
        <taxon>Caerostris</taxon>
    </lineage>
</organism>
<feature type="compositionally biased region" description="Basic and acidic residues" evidence="1">
    <location>
        <begin position="11"/>
        <end position="60"/>
    </location>
</feature>
<gene>
    <name evidence="2" type="primary">evm_004144</name>
    <name evidence="2" type="ORF">CDAR_566681</name>
</gene>
<feature type="compositionally biased region" description="Low complexity" evidence="1">
    <location>
        <begin position="1"/>
        <end position="10"/>
    </location>
</feature>
<name>A0AAV4X4V7_9ARAC</name>
<keyword evidence="3" id="KW-1185">Reference proteome</keyword>
<protein>
    <submittedName>
        <fullName evidence="2">Helitron_like_N domain-containing protein</fullName>
    </submittedName>
</protein>